<feature type="transmembrane region" description="Helical" evidence="14">
    <location>
        <begin position="92"/>
        <end position="115"/>
    </location>
</feature>
<dbReference type="KEGG" id="trg:TRUGW13939_11377"/>
<dbReference type="GO" id="GO:0030148">
    <property type="term" value="P:sphingolipid biosynthetic process"/>
    <property type="evidence" value="ECO:0007669"/>
    <property type="project" value="TreeGrafter"/>
</dbReference>
<evidence type="ECO:0000313" key="16">
    <source>
        <dbReference type="Proteomes" id="UP000509510"/>
    </source>
</evidence>
<dbReference type="PANTHER" id="PTHR11035">
    <property type="entry name" value="VERY-LONG-CHAIN (3R)-3-HYDROXYACYL-COA DEHYDRATASE"/>
    <property type="match status" value="1"/>
</dbReference>
<keyword evidence="7 14" id="KW-0276">Fatty acid metabolism</keyword>
<evidence type="ECO:0000256" key="1">
    <source>
        <dbReference type="ARBA" id="ARBA00004141"/>
    </source>
</evidence>
<evidence type="ECO:0000256" key="14">
    <source>
        <dbReference type="RuleBase" id="RU363109"/>
    </source>
</evidence>
<dbReference type="GO" id="GO:0102158">
    <property type="term" value="F:very-long-chain (3R)-3-hydroxyacyl-CoA dehydratase activity"/>
    <property type="evidence" value="ECO:0007669"/>
    <property type="project" value="UniProtKB-EC"/>
</dbReference>
<evidence type="ECO:0000256" key="11">
    <source>
        <dbReference type="ARBA" id="ARBA00023160"/>
    </source>
</evidence>
<feature type="transmembrane region" description="Helical" evidence="14">
    <location>
        <begin position="60"/>
        <end position="80"/>
    </location>
</feature>
<dbReference type="GO" id="GO:0030497">
    <property type="term" value="P:fatty acid elongation"/>
    <property type="evidence" value="ECO:0007669"/>
    <property type="project" value="TreeGrafter"/>
</dbReference>
<organism evidence="15 16">
    <name type="scientific">Talaromyces rugulosus</name>
    <name type="common">Penicillium rugulosum</name>
    <dbReference type="NCBI Taxonomy" id="121627"/>
    <lineage>
        <taxon>Eukaryota</taxon>
        <taxon>Fungi</taxon>
        <taxon>Dikarya</taxon>
        <taxon>Ascomycota</taxon>
        <taxon>Pezizomycotina</taxon>
        <taxon>Eurotiomycetes</taxon>
        <taxon>Eurotiomycetidae</taxon>
        <taxon>Eurotiales</taxon>
        <taxon>Trichocomaceae</taxon>
        <taxon>Talaromyces</taxon>
        <taxon>Talaromyces sect. Islandici</taxon>
    </lineage>
</organism>
<dbReference type="GeneID" id="55998855"/>
<dbReference type="InterPro" id="IPR007482">
    <property type="entry name" value="Tyr_Pase-like_PTPLA"/>
</dbReference>
<evidence type="ECO:0000256" key="10">
    <source>
        <dbReference type="ARBA" id="ARBA00023136"/>
    </source>
</evidence>
<evidence type="ECO:0000256" key="4">
    <source>
        <dbReference type="ARBA" id="ARBA00013122"/>
    </source>
</evidence>
<dbReference type="GO" id="GO:0042761">
    <property type="term" value="P:very long-chain fatty acid biosynthetic process"/>
    <property type="evidence" value="ECO:0007669"/>
    <property type="project" value="TreeGrafter"/>
</dbReference>
<evidence type="ECO:0000256" key="2">
    <source>
        <dbReference type="ARBA" id="ARBA00005194"/>
    </source>
</evidence>
<keyword evidence="9 14" id="KW-0443">Lipid metabolism</keyword>
<evidence type="ECO:0000256" key="7">
    <source>
        <dbReference type="ARBA" id="ARBA00022832"/>
    </source>
</evidence>
<name>A0A7H8RCU0_TALRU</name>
<feature type="transmembrane region" description="Helical" evidence="14">
    <location>
        <begin position="158"/>
        <end position="177"/>
    </location>
</feature>
<comment type="function">
    <text evidence="14">Catalyzes the third of the four reactions of the long-chain fatty acids elongation cycle. This endoplasmic reticulum-bound enzymatic process, allows the addition of two carbons to the chain of long- and very long-chain fatty acids/VLCFAs per cycle. This enzyme catalyzes the dehydration of the 3-hydroxyacyl-CoA intermediate into trans-2,3-enoyl-CoA, within each cycle of fatty acid elongation. Thereby, it participates to the production of VLCFAs of different chain lengths that are involved in multiple biological processes as precursors of membrane lipids and lipid mediators.</text>
</comment>
<feature type="transmembrane region" description="Helical" evidence="14">
    <location>
        <begin position="182"/>
        <end position="199"/>
    </location>
</feature>
<dbReference type="RefSeq" id="XP_035350378.1">
    <property type="nucleotide sequence ID" value="XM_035494485.1"/>
</dbReference>
<evidence type="ECO:0000256" key="8">
    <source>
        <dbReference type="ARBA" id="ARBA00022989"/>
    </source>
</evidence>
<keyword evidence="8 14" id="KW-1133">Transmembrane helix</keyword>
<comment type="pathway">
    <text evidence="2 14">Lipid metabolism; fatty acid biosynthesis.</text>
</comment>
<dbReference type="AlphaFoldDB" id="A0A7H8RCU0"/>
<feature type="transmembrane region" description="Helical" evidence="14">
    <location>
        <begin position="211"/>
        <end position="231"/>
    </location>
</feature>
<keyword evidence="12 14" id="KW-0456">Lyase</keyword>
<dbReference type="Proteomes" id="UP000509510">
    <property type="component" value="Chromosome VI"/>
</dbReference>
<keyword evidence="10 14" id="KW-0472">Membrane</keyword>
<keyword evidence="14" id="KW-0256">Endoplasmic reticulum</keyword>
<accession>A0A7H8RCU0</accession>
<evidence type="ECO:0000256" key="9">
    <source>
        <dbReference type="ARBA" id="ARBA00023098"/>
    </source>
</evidence>
<evidence type="ECO:0000256" key="5">
    <source>
        <dbReference type="ARBA" id="ARBA00022516"/>
    </source>
</evidence>
<evidence type="ECO:0000256" key="13">
    <source>
        <dbReference type="ARBA" id="ARBA00036671"/>
    </source>
</evidence>
<keyword evidence="5 14" id="KW-0444">Lipid biosynthesis</keyword>
<dbReference type="UniPathway" id="UPA00094"/>
<reference evidence="16" key="1">
    <citation type="submission" date="2020-06" db="EMBL/GenBank/DDBJ databases">
        <title>A chromosome-scale genome assembly of Talaromyces rugulosus W13939.</title>
        <authorList>
            <person name="Wang B."/>
            <person name="Guo L."/>
            <person name="Ye K."/>
            <person name="Wang L."/>
        </authorList>
    </citation>
    <scope>NUCLEOTIDE SEQUENCE [LARGE SCALE GENOMIC DNA]</scope>
    <source>
        <strain evidence="16">W13939</strain>
    </source>
</reference>
<dbReference type="EC" id="4.2.1.134" evidence="4 14"/>
<gene>
    <name evidence="15" type="ORF">TRUGW13939_11377</name>
</gene>
<evidence type="ECO:0000256" key="6">
    <source>
        <dbReference type="ARBA" id="ARBA00022692"/>
    </source>
</evidence>
<proteinExistence type="inferred from homology"/>
<evidence type="ECO:0000256" key="12">
    <source>
        <dbReference type="ARBA" id="ARBA00023239"/>
    </source>
</evidence>
<comment type="similarity">
    <text evidence="3 14">Belongs to the very long-chain fatty acids dehydratase HACD family.</text>
</comment>
<evidence type="ECO:0000256" key="3">
    <source>
        <dbReference type="ARBA" id="ARBA00007811"/>
    </source>
</evidence>
<dbReference type="PANTHER" id="PTHR11035:SF3">
    <property type="entry name" value="VERY-LONG-CHAIN (3R)-3-HYDROXYACYL-COA DEHYDRATASE"/>
    <property type="match status" value="1"/>
</dbReference>
<comment type="catalytic activity">
    <reaction evidence="13 14">
        <text>a very-long-chain (3R)-3-hydroxyacyl-CoA = a very-long-chain (2E)-enoyl-CoA + H2O</text>
        <dbReference type="Rhea" id="RHEA:45812"/>
        <dbReference type="ChEBI" id="CHEBI:15377"/>
        <dbReference type="ChEBI" id="CHEBI:83728"/>
        <dbReference type="ChEBI" id="CHEBI:85440"/>
        <dbReference type="EC" id="4.2.1.134"/>
    </reaction>
</comment>
<keyword evidence="6 14" id="KW-0812">Transmembrane</keyword>
<sequence>MPAKKATTKPPGPAGKKPAASGLTRIYLFLYNLVSLGLWGSCTLRAALLIPQHLEQHGTLSAIFAQAFPLLALTQSLAALEVVHSLVGLVRAPVMTTAMQVASRFLVVWGVMFAFHEGSEYVPRGAGILGAAGPDTQYGDYGFLGCMFAWGITECIRYGFFAMQLAGVGVPGFWLWLRYNTFFVLYPIGISSECALMYLGLEPAAQYVSEYYQWFLIAMLGVYVPGSYVLYTHMMTQRRKVMRGKSRVD</sequence>
<evidence type="ECO:0000313" key="15">
    <source>
        <dbReference type="EMBL" id="QKX64204.1"/>
    </source>
</evidence>
<dbReference type="OrthoDB" id="46988at2759"/>
<keyword evidence="11 14" id="KW-0275">Fatty acid biosynthesis</keyword>
<comment type="subcellular location">
    <subcellularLocation>
        <location evidence="14">Endoplasmic reticulum membrane</location>
        <topology evidence="14">Multi-pass membrane protein</topology>
    </subcellularLocation>
    <subcellularLocation>
        <location evidence="1">Membrane</location>
        <topology evidence="1">Multi-pass membrane protein</topology>
    </subcellularLocation>
</comment>
<keyword evidence="16" id="KW-1185">Reference proteome</keyword>
<dbReference type="Pfam" id="PF04387">
    <property type="entry name" value="PTPLA"/>
    <property type="match status" value="1"/>
</dbReference>
<protein>
    <recommendedName>
        <fullName evidence="4 14">Very-long-chain (3R)-3-hydroxyacyl-CoA dehydratase</fullName>
        <ecNumber evidence="4 14">4.2.1.134</ecNumber>
    </recommendedName>
</protein>
<feature type="transmembrane region" description="Helical" evidence="14">
    <location>
        <begin position="26"/>
        <end position="48"/>
    </location>
</feature>
<dbReference type="GO" id="GO:0005789">
    <property type="term" value="C:endoplasmic reticulum membrane"/>
    <property type="evidence" value="ECO:0007669"/>
    <property type="project" value="UniProtKB-SubCell"/>
</dbReference>
<dbReference type="EMBL" id="CP055903">
    <property type="protein sequence ID" value="QKX64204.1"/>
    <property type="molecule type" value="Genomic_DNA"/>
</dbReference>